<dbReference type="EMBL" id="JACNJN010000092">
    <property type="protein sequence ID" value="MBC8335149.1"/>
    <property type="molecule type" value="Genomic_DNA"/>
</dbReference>
<accession>A0A8J6NK28</accession>
<dbReference type="GO" id="GO:0046872">
    <property type="term" value="F:metal ion binding"/>
    <property type="evidence" value="ECO:0007669"/>
    <property type="project" value="UniProtKB-KW"/>
</dbReference>
<evidence type="ECO:0000256" key="1">
    <source>
        <dbReference type="ARBA" id="ARBA00001947"/>
    </source>
</evidence>
<comment type="function">
    <text evidence="6">Catalyzes the stereospecific hydrolysis of the cyclic amide bond of D-hydantoin derivatives.</text>
</comment>
<evidence type="ECO:0000256" key="4">
    <source>
        <dbReference type="ARBA" id="ARBA00022723"/>
    </source>
</evidence>
<sequence length="472" mass="51891">MSLLIQNGTLITASDTFQADILIEGEKIVAIGNNLHAPNAERIDATGKLLLPGGVDPHTHFDLPMFGTVSSDDHYTGHKAAAYGGTTTVIDFVNQDFDSLRQCVDAWHAKADHKAAIDYSFHMNMVRFNEDVGKQLPELLDEGITTLKIFTAYNGVLRIDDGSIFTLLQTAAEFGMLTLLHAENGDVIEKLVADALEAGHTSTEWHALTRPSWGAGEAILRVAGMAQAAEASLYIVHMNTAIGVDMLEYSRERDIRIMGETCPQYLFFTIDDMRRPDGAKWVCSPPMRTKADNARLWQAVADGAMQTIGTDHCPVFYDGTQPIIYEGQEIAIPGKELGVDDFTKIPNGLPGVGDRMPVMWTEGVVKGRITANQFVALNCTNPAKIFGMYPRKGTILPGSDADIVIWDPDRKVNYGVAMSHQRTDYNLFEGWDLVGYPEKVFLRGQLIVDGDEWLGKPGGGQFVKRMPDAQVL</sequence>
<dbReference type="CDD" id="cd01314">
    <property type="entry name" value="D-HYD"/>
    <property type="match status" value="1"/>
</dbReference>
<evidence type="ECO:0000256" key="3">
    <source>
        <dbReference type="ARBA" id="ARBA00022553"/>
    </source>
</evidence>
<protein>
    <recommendedName>
        <fullName evidence="7">D-hydantoinase</fullName>
    </recommendedName>
</protein>
<gene>
    <name evidence="10" type="primary">hydA</name>
    <name evidence="10" type="ORF">H8E29_07795</name>
</gene>
<comment type="PTM">
    <text evidence="8">Carbamylation allows a single lysine to coordinate two divalent metal cations.</text>
</comment>
<dbReference type="Gene3D" id="3.20.20.140">
    <property type="entry name" value="Metal-dependent hydrolases"/>
    <property type="match status" value="1"/>
</dbReference>
<evidence type="ECO:0000256" key="6">
    <source>
        <dbReference type="ARBA" id="ARBA00055040"/>
    </source>
</evidence>
<keyword evidence="5 10" id="KW-0378">Hydrolase</keyword>
<dbReference type="PANTHER" id="PTHR11647">
    <property type="entry name" value="HYDRANTOINASE/DIHYDROPYRIMIDINASE FAMILY MEMBER"/>
    <property type="match status" value="1"/>
</dbReference>
<dbReference type="InterPro" id="IPR006680">
    <property type="entry name" value="Amidohydro-rel"/>
</dbReference>
<evidence type="ECO:0000259" key="9">
    <source>
        <dbReference type="Pfam" id="PF01979"/>
    </source>
</evidence>
<evidence type="ECO:0000313" key="11">
    <source>
        <dbReference type="Proteomes" id="UP000614469"/>
    </source>
</evidence>
<dbReference type="AlphaFoldDB" id="A0A8J6NK28"/>
<comment type="similarity">
    <text evidence="2">Belongs to the metallo-dependent hydrolases superfamily. Hydantoinase/dihydropyrimidinase family.</text>
</comment>
<dbReference type="SUPFAM" id="SSF51338">
    <property type="entry name" value="Composite domain of metallo-dependent hydrolases"/>
    <property type="match status" value="2"/>
</dbReference>
<dbReference type="InterPro" id="IPR032466">
    <property type="entry name" value="Metal_Hydrolase"/>
</dbReference>
<dbReference type="InterPro" id="IPR011778">
    <property type="entry name" value="Hydantoinase/dihydroPyrase"/>
</dbReference>
<dbReference type="GO" id="GO:0016812">
    <property type="term" value="F:hydrolase activity, acting on carbon-nitrogen (but not peptide) bonds, in cyclic amides"/>
    <property type="evidence" value="ECO:0007669"/>
    <property type="project" value="TreeGrafter"/>
</dbReference>
<dbReference type="InterPro" id="IPR050378">
    <property type="entry name" value="Metallo-dep_Hydrolases_sf"/>
</dbReference>
<dbReference type="PANTHER" id="PTHR11647:SF1">
    <property type="entry name" value="COLLAPSIN RESPONSE MEDIATOR PROTEIN"/>
    <property type="match status" value="1"/>
</dbReference>
<keyword evidence="4" id="KW-0479">Metal-binding</keyword>
<name>A0A8J6NK28_9CHLR</name>
<evidence type="ECO:0000256" key="7">
    <source>
        <dbReference type="ARBA" id="ARBA00068457"/>
    </source>
</evidence>
<evidence type="ECO:0000256" key="2">
    <source>
        <dbReference type="ARBA" id="ARBA00008829"/>
    </source>
</evidence>
<evidence type="ECO:0000256" key="5">
    <source>
        <dbReference type="ARBA" id="ARBA00022801"/>
    </source>
</evidence>
<keyword evidence="3" id="KW-0597">Phosphoprotein</keyword>
<dbReference type="Gene3D" id="2.30.40.10">
    <property type="entry name" value="Urease, subunit C, domain 1"/>
    <property type="match status" value="1"/>
</dbReference>
<evidence type="ECO:0000313" key="10">
    <source>
        <dbReference type="EMBL" id="MBC8335149.1"/>
    </source>
</evidence>
<proteinExistence type="inferred from homology"/>
<dbReference type="Pfam" id="PF01979">
    <property type="entry name" value="Amidohydro_1"/>
    <property type="match status" value="1"/>
</dbReference>
<dbReference type="InterPro" id="IPR011059">
    <property type="entry name" value="Metal-dep_hydrolase_composite"/>
</dbReference>
<evidence type="ECO:0000256" key="8">
    <source>
        <dbReference type="PIRSR" id="PIRSR611778-50"/>
    </source>
</evidence>
<dbReference type="GO" id="GO:0005829">
    <property type="term" value="C:cytosol"/>
    <property type="evidence" value="ECO:0007669"/>
    <property type="project" value="TreeGrafter"/>
</dbReference>
<comment type="cofactor">
    <cofactor evidence="1">
        <name>Zn(2+)</name>
        <dbReference type="ChEBI" id="CHEBI:29105"/>
    </cofactor>
</comment>
<feature type="domain" description="Amidohydrolase-related" evidence="9">
    <location>
        <begin position="50"/>
        <end position="445"/>
    </location>
</feature>
<dbReference type="NCBIfam" id="TIGR02033">
    <property type="entry name" value="D-hydantoinase"/>
    <property type="match status" value="1"/>
</dbReference>
<dbReference type="Proteomes" id="UP000614469">
    <property type="component" value="Unassembled WGS sequence"/>
</dbReference>
<dbReference type="FunFam" id="3.20.20.140:FF:000217">
    <property type="entry name" value="Dihydropyrimidinase-related protein 1"/>
    <property type="match status" value="1"/>
</dbReference>
<feature type="modified residue" description="N6-carboxylysine" evidence="8">
    <location>
        <position position="148"/>
    </location>
</feature>
<reference evidence="10 11" key="1">
    <citation type="submission" date="2020-08" db="EMBL/GenBank/DDBJ databases">
        <title>Bridging the membrane lipid divide: bacteria of the FCB group superphylum have the potential to synthesize archaeal ether lipids.</title>
        <authorList>
            <person name="Villanueva L."/>
            <person name="Von Meijenfeldt F.A.B."/>
            <person name="Westbye A.B."/>
            <person name="Yadav S."/>
            <person name="Hopmans E.C."/>
            <person name="Dutilh B.E."/>
            <person name="Sinninghe Damste J.S."/>
        </authorList>
    </citation>
    <scope>NUCLEOTIDE SEQUENCE [LARGE SCALE GENOMIC DNA]</scope>
    <source>
        <strain evidence="10">NIOZ-UU36</strain>
    </source>
</reference>
<organism evidence="10 11">
    <name type="scientific">Candidatus Desulfolinea nitratireducens</name>
    <dbReference type="NCBI Taxonomy" id="2841698"/>
    <lineage>
        <taxon>Bacteria</taxon>
        <taxon>Bacillati</taxon>
        <taxon>Chloroflexota</taxon>
        <taxon>Anaerolineae</taxon>
        <taxon>Anaerolineales</taxon>
        <taxon>Anaerolineales incertae sedis</taxon>
        <taxon>Candidatus Desulfolinea</taxon>
    </lineage>
</organism>
<comment type="caution">
    <text evidence="10">The sequence shown here is derived from an EMBL/GenBank/DDBJ whole genome shotgun (WGS) entry which is preliminary data.</text>
</comment>
<dbReference type="SUPFAM" id="SSF51556">
    <property type="entry name" value="Metallo-dependent hydrolases"/>
    <property type="match status" value="1"/>
</dbReference>